<evidence type="ECO:0000256" key="4">
    <source>
        <dbReference type="ARBA" id="ARBA00022490"/>
    </source>
</evidence>
<dbReference type="Pfam" id="PF00534">
    <property type="entry name" value="Glycos_transf_1"/>
    <property type="match status" value="1"/>
</dbReference>
<dbReference type="STRING" id="999415.HMPREF9943_00952"/>
<evidence type="ECO:0000256" key="5">
    <source>
        <dbReference type="HAMAP-Rule" id="MF_01114"/>
    </source>
</evidence>
<evidence type="ECO:0000256" key="1">
    <source>
        <dbReference type="ARBA" id="ARBA00004496"/>
    </source>
</evidence>
<dbReference type="eggNOG" id="COG2137">
    <property type="taxonomic scope" value="Bacteria"/>
</dbReference>
<feature type="domain" description="Glycosyltransferase subfamily 4-like N-terminal" evidence="7">
    <location>
        <begin position="14"/>
        <end position="187"/>
    </location>
</feature>
<dbReference type="InterPro" id="IPR050194">
    <property type="entry name" value="Glycosyltransferase_grp1"/>
</dbReference>
<comment type="similarity">
    <text evidence="2 5">Belongs to the RecX family.</text>
</comment>
<accession>M2Q1X6</accession>
<dbReference type="RefSeq" id="WP_004802570.1">
    <property type="nucleotide sequence ID" value="NZ_KB446647.1"/>
</dbReference>
<dbReference type="InterPro" id="IPR036388">
    <property type="entry name" value="WH-like_DNA-bd_sf"/>
</dbReference>
<dbReference type="GO" id="GO:0016758">
    <property type="term" value="F:hexosyltransferase activity"/>
    <property type="evidence" value="ECO:0007669"/>
    <property type="project" value="TreeGrafter"/>
</dbReference>
<dbReference type="GO" id="GO:0006282">
    <property type="term" value="P:regulation of DNA repair"/>
    <property type="evidence" value="ECO:0007669"/>
    <property type="project" value="UniProtKB-UniRule"/>
</dbReference>
<keyword evidence="4 5" id="KW-0963">Cytoplasm</keyword>
<comment type="caution">
    <text evidence="8">The sequence shown here is derived from an EMBL/GenBank/DDBJ whole genome shotgun (WGS) entry which is preliminary data.</text>
</comment>
<evidence type="ECO:0000313" key="9">
    <source>
        <dbReference type="Proteomes" id="UP000011758"/>
    </source>
</evidence>
<keyword evidence="9" id="KW-1185">Reference proteome</keyword>
<dbReference type="Pfam" id="PF13439">
    <property type="entry name" value="Glyco_transf_4"/>
    <property type="match status" value="1"/>
</dbReference>
<protein>
    <recommendedName>
        <fullName evidence="3 5">Regulatory protein RecX</fullName>
    </recommendedName>
</protein>
<evidence type="ECO:0000256" key="3">
    <source>
        <dbReference type="ARBA" id="ARBA00018111"/>
    </source>
</evidence>
<dbReference type="InterPro" id="IPR001296">
    <property type="entry name" value="Glyco_trans_1"/>
</dbReference>
<evidence type="ECO:0000256" key="2">
    <source>
        <dbReference type="ARBA" id="ARBA00009695"/>
    </source>
</evidence>
<feature type="domain" description="Glycosyl transferase family 1" evidence="6">
    <location>
        <begin position="206"/>
        <end position="348"/>
    </location>
</feature>
<dbReference type="eggNOG" id="COG0438">
    <property type="taxonomic scope" value="Bacteria"/>
</dbReference>
<reference evidence="8 9" key="1">
    <citation type="submission" date="2013-02" db="EMBL/GenBank/DDBJ databases">
        <title>The Genome Sequence of Lactobacillus catenaformis F0143.</title>
        <authorList>
            <consortium name="The Broad Institute Genome Sequencing Platform"/>
            <person name="Earl A."/>
            <person name="Ward D."/>
            <person name="Feldgarden M."/>
            <person name="Gevers D."/>
            <person name="Izard J."/>
            <person name="Blanton J.M."/>
            <person name="Mathney J."/>
            <person name="Dewhirst F.E."/>
            <person name="Young S.K."/>
            <person name="Zeng Q."/>
            <person name="Gargeya S."/>
            <person name="Fitzgerald M."/>
            <person name="Haas B."/>
            <person name="Abouelleil A."/>
            <person name="Alvarado L."/>
            <person name="Arachchi H.M."/>
            <person name="Berlin A."/>
            <person name="Chapman S.B."/>
            <person name="Gearin G."/>
            <person name="Goldberg J."/>
            <person name="Griggs A."/>
            <person name="Gujja S."/>
            <person name="Hansen M."/>
            <person name="Heiman D."/>
            <person name="Howarth C."/>
            <person name="Larimer J."/>
            <person name="Lui A."/>
            <person name="MacDonald P.J.P."/>
            <person name="McCowen C."/>
            <person name="Montmayeur A."/>
            <person name="Murphy C."/>
            <person name="Neiman D."/>
            <person name="Pearson M."/>
            <person name="Priest M."/>
            <person name="Roberts A."/>
            <person name="Saif S."/>
            <person name="Shea T."/>
            <person name="Sisk P."/>
            <person name="Stolte C."/>
            <person name="Sykes S."/>
            <person name="Wortman J."/>
            <person name="Nusbaum C."/>
            <person name="Birren B."/>
        </authorList>
    </citation>
    <scope>NUCLEOTIDE SEQUENCE [LARGE SCALE GENOMIC DNA]</scope>
    <source>
        <strain evidence="8 9">OT 569</strain>
    </source>
</reference>
<comment type="function">
    <text evidence="5">Modulates RecA activity.</text>
</comment>
<evidence type="ECO:0000259" key="6">
    <source>
        <dbReference type="Pfam" id="PF00534"/>
    </source>
</evidence>
<dbReference type="Proteomes" id="UP000011758">
    <property type="component" value="Unassembled WGS sequence"/>
</dbReference>
<name>M2Q1X6_9FIRM</name>
<dbReference type="BioCyc" id="ECAT999415-HMP:GTTI-975-MONOMER"/>
<evidence type="ECO:0000259" key="7">
    <source>
        <dbReference type="Pfam" id="PF13439"/>
    </source>
</evidence>
<dbReference type="GO" id="GO:0005737">
    <property type="term" value="C:cytoplasm"/>
    <property type="evidence" value="ECO:0007669"/>
    <property type="project" value="UniProtKB-SubCell"/>
</dbReference>
<proteinExistence type="inferred from homology"/>
<dbReference type="HAMAP" id="MF_01114">
    <property type="entry name" value="RecX"/>
    <property type="match status" value="1"/>
</dbReference>
<dbReference type="InterPro" id="IPR028098">
    <property type="entry name" value="Glyco_trans_4-like_N"/>
</dbReference>
<dbReference type="PANTHER" id="PTHR45947">
    <property type="entry name" value="SULFOQUINOVOSYL TRANSFERASE SQD2"/>
    <property type="match status" value="1"/>
</dbReference>
<dbReference type="SUPFAM" id="SSF53756">
    <property type="entry name" value="UDP-Glycosyltransferase/glycogen phosphorylase"/>
    <property type="match status" value="1"/>
</dbReference>
<dbReference type="Gene3D" id="1.10.10.10">
    <property type="entry name" value="Winged helix-like DNA-binding domain superfamily/Winged helix DNA-binding domain"/>
    <property type="match status" value="3"/>
</dbReference>
<evidence type="ECO:0000313" key="8">
    <source>
        <dbReference type="EMBL" id="EMD16910.1"/>
    </source>
</evidence>
<dbReference type="AlphaFoldDB" id="M2Q1X6"/>
<comment type="subcellular location">
    <subcellularLocation>
        <location evidence="1 5">Cytoplasm</location>
    </subcellularLocation>
</comment>
<dbReference type="Gene3D" id="3.40.50.2000">
    <property type="entry name" value="Glycogen Phosphorylase B"/>
    <property type="match status" value="2"/>
</dbReference>
<sequence>MNIAIFTDTYLPDINGVATSAKILKDELLKHNHHVLVVTTELPSNSDYYEEHVVRVGGIDIKKLYGYRLASFYSFEGMREVREFNPDIVHCQTEFGVGIFGKIVGEILGVPVCYTYHTMWKDYTHYISRGKHPIDDAMKKIVELISKFYGDSCARLIVPAKKTAQALQSYGIKKDITVIPTGLELDRFYNYNKEHVFSIRKQYRLTGFTLIYLGRIAPEKSIDVLIRSMTHIVSRDNSIKLLVVGNGPQLDELKMLSKSLNLSDNIIFTGAKNADVISDYYHASDLFVNASTSETQGLTYFEAMACSLPVLARYDSNLEDVIVEGENGYFFHDEQEFTDRVLNLASSNLNTLKKNALKKAQYYDSEHFYQSIINVYTQMRNEVISSYQLNELIEGKNGYTAIFIHGKYETHLHITKDIIQRYGLVKGIEITREELDALIDLEHVHDAYYKALKWLTYKDYTYIMMKEKLLENGRYNSIQVDMTMDLLLSKHLINDYDYTMDYLSYMINKGYGLKKASLELKNKGVSPSTIDQCLAEFSADLEYDAAVEIIKKLYKENNKYSPKALLNYIRKRLFNKGFSNDVVEQAMNNINFEFPAEHTRLLLEKEYNRVYSRYKLKFDGHLLKTKIITFLVQKGYSYDLVLEIIEEKWDENAENK</sequence>
<organism evidence="8 9">
    <name type="scientific">Eggerthia catenaformis OT 569 = DSM 20559</name>
    <dbReference type="NCBI Taxonomy" id="999415"/>
    <lineage>
        <taxon>Bacteria</taxon>
        <taxon>Bacillati</taxon>
        <taxon>Bacillota</taxon>
        <taxon>Erysipelotrichia</taxon>
        <taxon>Erysipelotrichales</taxon>
        <taxon>Coprobacillaceae</taxon>
        <taxon>Eggerthia</taxon>
    </lineage>
</organism>
<dbReference type="InterPro" id="IPR003783">
    <property type="entry name" value="Regulatory_RecX"/>
</dbReference>
<dbReference type="EMBL" id="AGEJ01000013">
    <property type="protein sequence ID" value="EMD16910.1"/>
    <property type="molecule type" value="Genomic_DNA"/>
</dbReference>
<dbReference type="PANTHER" id="PTHR45947:SF3">
    <property type="entry name" value="SULFOQUINOVOSYL TRANSFERASE SQD2"/>
    <property type="match status" value="1"/>
</dbReference>
<gene>
    <name evidence="5" type="primary">recX</name>
    <name evidence="8" type="ORF">HMPREF9943_00952</name>
</gene>
<dbReference type="OrthoDB" id="9802525at2"/>